<organism evidence="1 2">
    <name type="scientific">Somion occarium</name>
    <dbReference type="NCBI Taxonomy" id="3059160"/>
    <lineage>
        <taxon>Eukaryota</taxon>
        <taxon>Fungi</taxon>
        <taxon>Dikarya</taxon>
        <taxon>Basidiomycota</taxon>
        <taxon>Agaricomycotina</taxon>
        <taxon>Agaricomycetes</taxon>
        <taxon>Polyporales</taxon>
        <taxon>Cerrenaceae</taxon>
        <taxon>Somion</taxon>
    </lineage>
</organism>
<gene>
    <name evidence="1" type="ORF">GFSPODELE1_LOCUS9803</name>
</gene>
<reference evidence="2" key="1">
    <citation type="submission" date="2024-04" db="EMBL/GenBank/DDBJ databases">
        <authorList>
            <person name="Shaw F."/>
            <person name="Minotto A."/>
        </authorList>
    </citation>
    <scope>NUCLEOTIDE SEQUENCE [LARGE SCALE GENOMIC DNA]</scope>
</reference>
<evidence type="ECO:0000313" key="1">
    <source>
        <dbReference type="EMBL" id="CAL1714514.1"/>
    </source>
</evidence>
<sequence>MIFREGRVERQKTRGMVEINSCLILCEHEPNMYVRIQGWRTLSHGILGGFGPRFTQPWVSAHIRVLMSSGHVNRTACVSGFLQHYLFAPRLGTLTLYSGASFAPCDRGYLRSLVGVHRYPGMPPSLRGDLLLLQ</sequence>
<keyword evidence="2" id="KW-1185">Reference proteome</keyword>
<accession>A0ABP1E4T0</accession>
<protein>
    <submittedName>
        <fullName evidence="1">Uncharacterized protein</fullName>
    </submittedName>
</protein>
<dbReference type="Proteomes" id="UP001497453">
    <property type="component" value="Chromosome 8"/>
</dbReference>
<proteinExistence type="predicted"/>
<name>A0ABP1E4T0_9APHY</name>
<evidence type="ECO:0000313" key="2">
    <source>
        <dbReference type="Proteomes" id="UP001497453"/>
    </source>
</evidence>
<dbReference type="EMBL" id="OZ037951">
    <property type="protein sequence ID" value="CAL1714514.1"/>
    <property type="molecule type" value="Genomic_DNA"/>
</dbReference>